<dbReference type="PANTHER" id="PTHR48078:SF6">
    <property type="entry name" value="L-THREONINE DEHYDRATASE CATABOLIC TDCB"/>
    <property type="match status" value="1"/>
</dbReference>
<dbReference type="GO" id="GO:0003941">
    <property type="term" value="F:L-serine ammonia-lyase activity"/>
    <property type="evidence" value="ECO:0007669"/>
    <property type="project" value="TreeGrafter"/>
</dbReference>
<dbReference type="InterPro" id="IPR050147">
    <property type="entry name" value="Ser/Thr_Dehydratase"/>
</dbReference>
<evidence type="ECO:0000313" key="9">
    <source>
        <dbReference type="Proteomes" id="UP000001059"/>
    </source>
</evidence>
<dbReference type="InterPro" id="IPR001926">
    <property type="entry name" value="TrpB-like_PALP"/>
</dbReference>
<dbReference type="KEGG" id="mmh:Mmah_0708"/>
<dbReference type="GeneID" id="8982864"/>
<keyword evidence="4 8" id="KW-0456">Lyase</keyword>
<dbReference type="HOGENOM" id="CLU_028142_4_1_2"/>
<dbReference type="GO" id="GO:0006567">
    <property type="term" value="P:L-threonine catabolic process"/>
    <property type="evidence" value="ECO:0007669"/>
    <property type="project" value="TreeGrafter"/>
</dbReference>
<evidence type="ECO:0000256" key="2">
    <source>
        <dbReference type="ARBA" id="ARBA00005517"/>
    </source>
</evidence>
<dbReference type="SUPFAM" id="SSF53686">
    <property type="entry name" value="Tryptophan synthase beta subunit-like PLP-dependent enzymes"/>
    <property type="match status" value="1"/>
</dbReference>
<keyword evidence="9" id="KW-1185">Reference proteome</keyword>
<reference evidence="8 9" key="1">
    <citation type="submission" date="2010-03" db="EMBL/GenBank/DDBJ databases">
        <title>The complete genome of Methanohalophilus mahii DSM 5219.</title>
        <authorList>
            <consortium name="US DOE Joint Genome Institute (JGI-PGF)"/>
            <person name="Lucas S."/>
            <person name="Copeland A."/>
            <person name="Lapidus A."/>
            <person name="Glavina del Rio T."/>
            <person name="Dalin E."/>
            <person name="Tice H."/>
            <person name="Bruce D."/>
            <person name="Goodwin L."/>
            <person name="Pitluck S."/>
            <person name="Kyrpides N."/>
            <person name="Mavromatis K."/>
            <person name="Ivanova N."/>
            <person name="Lykidis A."/>
            <person name="Saunders E."/>
            <person name="Brettin T."/>
            <person name="Detter J.C."/>
            <person name="Han C."/>
            <person name="Land M."/>
            <person name="Hauser L."/>
            <person name="Markowitz V."/>
            <person name="Cheng J.-F."/>
            <person name="Hugenholtz P."/>
            <person name="Woyke T."/>
            <person name="Wu D."/>
            <person name="Spring S."/>
            <person name="Schneider S."/>
            <person name="Schroeder M."/>
            <person name="Klenk H.-P."/>
            <person name="Eisen J.A."/>
        </authorList>
    </citation>
    <scope>NUCLEOTIDE SEQUENCE [LARGE SCALE GENOMIC DNA]</scope>
    <source>
        <strain evidence="9">ATCC 35705 / DSM 5219 / SLP</strain>
    </source>
</reference>
<gene>
    <name evidence="8" type="ordered locus">Mmah_0708</name>
</gene>
<dbReference type="EMBL" id="CP001994">
    <property type="protein sequence ID" value="ADE36232.1"/>
    <property type="molecule type" value="Genomic_DNA"/>
</dbReference>
<proteinExistence type="inferred from homology"/>
<protein>
    <recommendedName>
        <fullName evidence="5">Threonine synthase</fullName>
        <ecNumber evidence="5">4.2.3.1</ecNumber>
    </recommendedName>
</protein>
<dbReference type="CDD" id="cd01563">
    <property type="entry name" value="Thr-synth_1"/>
    <property type="match status" value="1"/>
</dbReference>
<evidence type="ECO:0000259" key="7">
    <source>
        <dbReference type="Pfam" id="PF00291"/>
    </source>
</evidence>
<dbReference type="Pfam" id="PF00291">
    <property type="entry name" value="PALP"/>
    <property type="match status" value="1"/>
</dbReference>
<dbReference type="InterPro" id="IPR036052">
    <property type="entry name" value="TrpB-like_PALP_sf"/>
</dbReference>
<comment type="similarity">
    <text evidence="2">Belongs to the threonine synthase family.</text>
</comment>
<sequence length="415" mass="44587">MSHVIGLKCRECGTEYPGGIQNTCYECFGPLEVHYDWDEIQNRASKEKISKGPPSIWRYSDLLPIDGTNYVDLGAGYNKLHRAENLGKELGLQELYILDDSVNPTNSFKDRVTSVAVSKALELGAEAVGCASTGNLASAVGAHAAKAGLPAYIFIPSSIEPGKITQMLTYKPNTIAVDGTYDDANRLASEVADLNPNWAFVNITIRPYYTEGSRTLAFETAEQLGWDTPDHIVAPLGSGALLCALFRGYNELENIGFVDNSSNIKFSGSQPLGCSPISTAVQNATEVVPIRELDTVAHSLAIGNPADGYYAKEIIHQSGGYAASPTDEEIIEAIRLLANTEGIFTEPAGGTTIAGLKKLVESGHINPDEKTVVYVTGNGLKTQDTIAKTLEQPESIKPTLSAFTNKYNNNSTSTQ</sequence>
<dbReference type="InterPro" id="IPR004450">
    <property type="entry name" value="Thr_synthase-like"/>
</dbReference>
<evidence type="ECO:0000256" key="3">
    <source>
        <dbReference type="ARBA" id="ARBA00022898"/>
    </source>
</evidence>
<dbReference type="Gene3D" id="3.40.50.1100">
    <property type="match status" value="2"/>
</dbReference>
<keyword evidence="3 6" id="KW-0663">Pyridoxal phosphate</keyword>
<name>D5EAN1_METMS</name>
<dbReference type="Proteomes" id="UP000001059">
    <property type="component" value="Chromosome"/>
</dbReference>
<organism evidence="8 9">
    <name type="scientific">Methanohalophilus mahii (strain ATCC 35705 / DSM 5219 / SLP)</name>
    <dbReference type="NCBI Taxonomy" id="547558"/>
    <lineage>
        <taxon>Archaea</taxon>
        <taxon>Methanobacteriati</taxon>
        <taxon>Methanobacteriota</taxon>
        <taxon>Stenosarchaea group</taxon>
        <taxon>Methanomicrobia</taxon>
        <taxon>Methanosarcinales</taxon>
        <taxon>Methanosarcinaceae</taxon>
        <taxon>Methanohalophilus</taxon>
    </lineage>
</organism>
<dbReference type="OrthoDB" id="6371at2157"/>
<evidence type="ECO:0000256" key="6">
    <source>
        <dbReference type="PIRSR" id="PIRSR604450-51"/>
    </source>
</evidence>
<dbReference type="GO" id="GO:0004795">
    <property type="term" value="F:threonine synthase activity"/>
    <property type="evidence" value="ECO:0007669"/>
    <property type="project" value="UniProtKB-UniRule"/>
</dbReference>
<dbReference type="STRING" id="547558.Mmah_0708"/>
<dbReference type="GO" id="GO:0009088">
    <property type="term" value="P:threonine biosynthetic process"/>
    <property type="evidence" value="ECO:0007669"/>
    <property type="project" value="UniProtKB-UniRule"/>
</dbReference>
<accession>D5EAN1</accession>
<dbReference type="EC" id="4.2.3.1" evidence="5"/>
<evidence type="ECO:0000256" key="5">
    <source>
        <dbReference type="NCBIfam" id="TIGR00260"/>
    </source>
</evidence>
<dbReference type="PANTHER" id="PTHR48078">
    <property type="entry name" value="THREONINE DEHYDRATASE, MITOCHONDRIAL-RELATED"/>
    <property type="match status" value="1"/>
</dbReference>
<evidence type="ECO:0000256" key="1">
    <source>
        <dbReference type="ARBA" id="ARBA00001933"/>
    </source>
</evidence>
<evidence type="ECO:0000256" key="4">
    <source>
        <dbReference type="ARBA" id="ARBA00023239"/>
    </source>
</evidence>
<comment type="cofactor">
    <cofactor evidence="1 6">
        <name>pyridoxal 5'-phosphate</name>
        <dbReference type="ChEBI" id="CHEBI:597326"/>
    </cofactor>
</comment>
<feature type="modified residue" description="N6-(pyridoxal phosphate)lysine" evidence="6">
    <location>
        <position position="109"/>
    </location>
</feature>
<dbReference type="AlphaFoldDB" id="D5EAN1"/>
<feature type="domain" description="Tryptophan synthase beta chain-like PALP" evidence="7">
    <location>
        <begin position="72"/>
        <end position="377"/>
    </location>
</feature>
<dbReference type="GO" id="GO:0009097">
    <property type="term" value="P:isoleucine biosynthetic process"/>
    <property type="evidence" value="ECO:0007669"/>
    <property type="project" value="TreeGrafter"/>
</dbReference>
<dbReference type="GO" id="GO:0006565">
    <property type="term" value="P:L-serine catabolic process"/>
    <property type="evidence" value="ECO:0007669"/>
    <property type="project" value="TreeGrafter"/>
</dbReference>
<evidence type="ECO:0000313" key="8">
    <source>
        <dbReference type="EMBL" id="ADE36232.1"/>
    </source>
</evidence>
<dbReference type="GO" id="GO:0004794">
    <property type="term" value="F:threonine deaminase activity"/>
    <property type="evidence" value="ECO:0007669"/>
    <property type="project" value="TreeGrafter"/>
</dbReference>
<dbReference type="NCBIfam" id="TIGR00260">
    <property type="entry name" value="thrC"/>
    <property type="match status" value="1"/>
</dbReference>
<dbReference type="RefSeq" id="WP_013037175.1">
    <property type="nucleotide sequence ID" value="NC_014002.1"/>
</dbReference>